<dbReference type="AlphaFoldDB" id="A0A9P0AN54"/>
<keyword evidence="2" id="KW-1185">Reference proteome</keyword>
<dbReference type="Proteomes" id="UP001152759">
    <property type="component" value="Chromosome 8"/>
</dbReference>
<protein>
    <submittedName>
        <fullName evidence="1">Uncharacterized protein</fullName>
    </submittedName>
</protein>
<proteinExistence type="predicted"/>
<dbReference type="EMBL" id="OU963869">
    <property type="protein sequence ID" value="CAH0394094.1"/>
    <property type="molecule type" value="Genomic_DNA"/>
</dbReference>
<reference evidence="1" key="1">
    <citation type="submission" date="2021-12" db="EMBL/GenBank/DDBJ databases">
        <authorList>
            <person name="King R."/>
        </authorList>
    </citation>
    <scope>NUCLEOTIDE SEQUENCE</scope>
</reference>
<name>A0A9P0AN54_BEMTA</name>
<evidence type="ECO:0000313" key="1">
    <source>
        <dbReference type="EMBL" id="CAH0394094.1"/>
    </source>
</evidence>
<gene>
    <name evidence="1" type="ORF">BEMITA_LOCUS12431</name>
</gene>
<organism evidence="1 2">
    <name type="scientific">Bemisia tabaci</name>
    <name type="common">Sweetpotato whitefly</name>
    <name type="synonym">Aleurodes tabaci</name>
    <dbReference type="NCBI Taxonomy" id="7038"/>
    <lineage>
        <taxon>Eukaryota</taxon>
        <taxon>Metazoa</taxon>
        <taxon>Ecdysozoa</taxon>
        <taxon>Arthropoda</taxon>
        <taxon>Hexapoda</taxon>
        <taxon>Insecta</taxon>
        <taxon>Pterygota</taxon>
        <taxon>Neoptera</taxon>
        <taxon>Paraneoptera</taxon>
        <taxon>Hemiptera</taxon>
        <taxon>Sternorrhyncha</taxon>
        <taxon>Aleyrodoidea</taxon>
        <taxon>Aleyrodidae</taxon>
        <taxon>Aleyrodinae</taxon>
        <taxon>Bemisia</taxon>
    </lineage>
</organism>
<sequence length="215" mass="24575">MISCNYCKNSYLPPLKLPCGRTIRPILTPPIWSNNDNDCMINYNDNPPISHSNINNFSDLDDSDDTFITKKDKFTLKKVKPEEVFDHHIPPDNLLKITRYHSEESILENNNSTTRLDNEKACEFSLLLGNVNKNPLPHDILKNIIVNRKLSGCIFTEPNVNKANFDNLFSSLDLWVSANTTRHLIGSTKNWEAGPFSISYEWQNITIIGYIPGYS</sequence>
<evidence type="ECO:0000313" key="2">
    <source>
        <dbReference type="Proteomes" id="UP001152759"/>
    </source>
</evidence>
<accession>A0A9P0AN54</accession>